<feature type="region of interest" description="Disordered" evidence="1">
    <location>
        <begin position="1"/>
        <end position="27"/>
    </location>
</feature>
<gene>
    <name evidence="2" type="ORF">GWI33_017076</name>
</gene>
<evidence type="ECO:0000256" key="1">
    <source>
        <dbReference type="SAM" id="MobiDB-lite"/>
    </source>
</evidence>
<dbReference type="AlphaFoldDB" id="A0A834HWP6"/>
<accession>A0A834HWP6</accession>
<dbReference type="EMBL" id="JAACXV010014157">
    <property type="protein sequence ID" value="KAF7269915.1"/>
    <property type="molecule type" value="Genomic_DNA"/>
</dbReference>
<keyword evidence="3" id="KW-1185">Reference proteome</keyword>
<comment type="caution">
    <text evidence="2">The sequence shown here is derived from an EMBL/GenBank/DDBJ whole genome shotgun (WGS) entry which is preliminary data.</text>
</comment>
<evidence type="ECO:0000313" key="2">
    <source>
        <dbReference type="EMBL" id="KAF7269915.1"/>
    </source>
</evidence>
<protein>
    <submittedName>
        <fullName evidence="2">Uncharacterized protein</fullName>
    </submittedName>
</protein>
<feature type="compositionally biased region" description="Polar residues" evidence="1">
    <location>
        <begin position="1"/>
        <end position="10"/>
    </location>
</feature>
<organism evidence="2 3">
    <name type="scientific">Rhynchophorus ferrugineus</name>
    <name type="common">Red palm weevil</name>
    <name type="synonym">Curculio ferrugineus</name>
    <dbReference type="NCBI Taxonomy" id="354439"/>
    <lineage>
        <taxon>Eukaryota</taxon>
        <taxon>Metazoa</taxon>
        <taxon>Ecdysozoa</taxon>
        <taxon>Arthropoda</taxon>
        <taxon>Hexapoda</taxon>
        <taxon>Insecta</taxon>
        <taxon>Pterygota</taxon>
        <taxon>Neoptera</taxon>
        <taxon>Endopterygota</taxon>
        <taxon>Coleoptera</taxon>
        <taxon>Polyphaga</taxon>
        <taxon>Cucujiformia</taxon>
        <taxon>Curculionidae</taxon>
        <taxon>Dryophthorinae</taxon>
        <taxon>Rhynchophorus</taxon>
    </lineage>
</organism>
<evidence type="ECO:0000313" key="3">
    <source>
        <dbReference type="Proteomes" id="UP000625711"/>
    </source>
</evidence>
<name>A0A834HWP6_RHYFE</name>
<dbReference type="Proteomes" id="UP000625711">
    <property type="component" value="Unassembled WGS sequence"/>
</dbReference>
<sequence>MDPNRSNRSPKNTRRSERNKKTTIGEDADSYLLDDNRNVGVDREPEQESKQFFDVFMNAMPRWDSRNNQGRFEMDFGYRERLTIVYVHPKVVVKVLHSPLLFFSCFALPKIGFIRLWFN</sequence>
<proteinExistence type="predicted"/>
<reference evidence="2" key="1">
    <citation type="submission" date="2020-08" db="EMBL/GenBank/DDBJ databases">
        <title>Genome sequencing and assembly of the red palm weevil Rhynchophorus ferrugineus.</title>
        <authorList>
            <person name="Dias G.B."/>
            <person name="Bergman C.M."/>
            <person name="Manee M."/>
        </authorList>
    </citation>
    <scope>NUCLEOTIDE SEQUENCE</scope>
    <source>
        <strain evidence="2">AA-2017</strain>
        <tissue evidence="2">Whole larva</tissue>
    </source>
</reference>
<feature type="compositionally biased region" description="Basic and acidic residues" evidence="1">
    <location>
        <begin position="14"/>
        <end position="24"/>
    </location>
</feature>